<evidence type="ECO:0000256" key="3">
    <source>
        <dbReference type="ARBA" id="ARBA00005482"/>
    </source>
</evidence>
<keyword evidence="11" id="KW-0496">Mitochondrion</keyword>
<dbReference type="EMBL" id="CAXITT010000236">
    <property type="protein sequence ID" value="CAL1536673.1"/>
    <property type="molecule type" value="Genomic_DNA"/>
</dbReference>
<dbReference type="Pfam" id="PF07347">
    <property type="entry name" value="CI-B14_5a"/>
    <property type="match status" value="1"/>
</dbReference>
<evidence type="ECO:0000256" key="5">
    <source>
        <dbReference type="ARBA" id="ARBA00016383"/>
    </source>
</evidence>
<evidence type="ECO:0000256" key="6">
    <source>
        <dbReference type="ARBA" id="ARBA00022448"/>
    </source>
</evidence>
<evidence type="ECO:0000256" key="10">
    <source>
        <dbReference type="ARBA" id="ARBA00022990"/>
    </source>
</evidence>
<evidence type="ECO:0000256" key="15">
    <source>
        <dbReference type="SAM" id="MobiDB-lite"/>
    </source>
</evidence>
<evidence type="ECO:0000256" key="8">
    <source>
        <dbReference type="ARBA" id="ARBA00022792"/>
    </source>
</evidence>
<organism evidence="16 17">
    <name type="scientific">Lymnaea stagnalis</name>
    <name type="common">Great pond snail</name>
    <name type="synonym">Helix stagnalis</name>
    <dbReference type="NCBI Taxonomy" id="6523"/>
    <lineage>
        <taxon>Eukaryota</taxon>
        <taxon>Metazoa</taxon>
        <taxon>Spiralia</taxon>
        <taxon>Lophotrochozoa</taxon>
        <taxon>Mollusca</taxon>
        <taxon>Gastropoda</taxon>
        <taxon>Heterobranchia</taxon>
        <taxon>Euthyneura</taxon>
        <taxon>Panpulmonata</taxon>
        <taxon>Hygrophila</taxon>
        <taxon>Lymnaeoidea</taxon>
        <taxon>Lymnaeidae</taxon>
        <taxon>Lymnaea</taxon>
    </lineage>
</organism>
<evidence type="ECO:0000313" key="17">
    <source>
        <dbReference type="Proteomes" id="UP001497497"/>
    </source>
</evidence>
<evidence type="ECO:0000256" key="13">
    <source>
        <dbReference type="ARBA" id="ARBA00030360"/>
    </source>
</evidence>
<dbReference type="PANTHER" id="PTHR12485:SF1">
    <property type="entry name" value="NADH DEHYDROGENASE [UBIQUINONE] 1 ALPHA SUBCOMPLEX SUBUNIT 7"/>
    <property type="match status" value="1"/>
</dbReference>
<comment type="caution">
    <text evidence="16">The sequence shown here is derived from an EMBL/GenBank/DDBJ whole genome shotgun (WGS) entry which is preliminary data.</text>
</comment>
<sequence>MSYRKPQNIRDITKILSKLRDWLLSHDEFRTAHRYEGYLAKRTQPPPRLPPGVSDKLSNNYYYTRDGRREVQPPNNIYDATQKQLATGAALPSVSKPVVPGIPFNWKTGQFDQLTK</sequence>
<feature type="region of interest" description="Disordered" evidence="15">
    <location>
        <begin position="40"/>
        <end position="59"/>
    </location>
</feature>
<keyword evidence="9" id="KW-0249">Electron transport</keyword>
<reference evidence="16 17" key="1">
    <citation type="submission" date="2024-04" db="EMBL/GenBank/DDBJ databases">
        <authorList>
            <consortium name="Genoscope - CEA"/>
            <person name="William W."/>
        </authorList>
    </citation>
    <scope>NUCLEOTIDE SEQUENCE [LARGE SCALE GENOMIC DNA]</scope>
</reference>
<evidence type="ECO:0000256" key="11">
    <source>
        <dbReference type="ARBA" id="ARBA00023128"/>
    </source>
</evidence>
<name>A0AAV2HRC7_LYMST</name>
<comment type="function">
    <text evidence="1">Accessory subunit of the mitochondrial membrane respiratory chain NADH dehydrogenase (Complex I), that is believed not to be involved in catalysis. Complex I functions in the transfer of electrons from NADH to the respiratory chain. The immediate electron acceptor for the enzyme is believed to be ubiquinone.</text>
</comment>
<evidence type="ECO:0000256" key="4">
    <source>
        <dbReference type="ARBA" id="ARBA00011533"/>
    </source>
</evidence>
<dbReference type="AlphaFoldDB" id="A0AAV2HRC7"/>
<comment type="similarity">
    <text evidence="3">Belongs to the complex I NDUFA7 subunit family.</text>
</comment>
<gene>
    <name evidence="16" type="ORF">GSLYS_00010586001</name>
</gene>
<keyword evidence="17" id="KW-1185">Reference proteome</keyword>
<dbReference type="InterPro" id="IPR009947">
    <property type="entry name" value="NDUA7"/>
</dbReference>
<protein>
    <recommendedName>
        <fullName evidence="5">NADH dehydrogenase [ubiquinone] 1 alpha subcomplex subunit 7</fullName>
    </recommendedName>
    <alternativeName>
        <fullName evidence="14">Complex I-B14.5a</fullName>
    </alternativeName>
    <alternativeName>
        <fullName evidence="13">NADH-ubiquinone oxidoreductase subunit B14.5a</fullName>
    </alternativeName>
</protein>
<proteinExistence type="inferred from homology"/>
<keyword evidence="12" id="KW-0472">Membrane</keyword>
<dbReference type="PANTHER" id="PTHR12485">
    <property type="entry name" value="NADH-UBIQUINONE OXIDOREDUCTASE SUBUNIT B"/>
    <property type="match status" value="1"/>
</dbReference>
<dbReference type="Proteomes" id="UP001497497">
    <property type="component" value="Unassembled WGS sequence"/>
</dbReference>
<keyword evidence="8" id="KW-0999">Mitochondrion inner membrane</keyword>
<evidence type="ECO:0000256" key="7">
    <source>
        <dbReference type="ARBA" id="ARBA00022660"/>
    </source>
</evidence>
<keyword evidence="6" id="KW-0813">Transport</keyword>
<dbReference type="GO" id="GO:0005743">
    <property type="term" value="C:mitochondrial inner membrane"/>
    <property type="evidence" value="ECO:0007669"/>
    <property type="project" value="UniProtKB-SubCell"/>
</dbReference>
<evidence type="ECO:0000256" key="1">
    <source>
        <dbReference type="ARBA" id="ARBA00003195"/>
    </source>
</evidence>
<evidence type="ECO:0000313" key="16">
    <source>
        <dbReference type="EMBL" id="CAL1536673.1"/>
    </source>
</evidence>
<evidence type="ECO:0000256" key="14">
    <source>
        <dbReference type="ARBA" id="ARBA00033401"/>
    </source>
</evidence>
<evidence type="ECO:0000256" key="2">
    <source>
        <dbReference type="ARBA" id="ARBA00004443"/>
    </source>
</evidence>
<accession>A0AAV2HRC7</accession>
<comment type="subcellular location">
    <subcellularLocation>
        <location evidence="2">Mitochondrion inner membrane</location>
        <topology evidence="2">Peripheral membrane protein</topology>
        <orientation evidence="2">Matrix side</orientation>
    </subcellularLocation>
</comment>
<keyword evidence="10" id="KW-0007">Acetylation</keyword>
<comment type="subunit">
    <text evidence="4">Complex I is composed of 45 different subunits.</text>
</comment>
<evidence type="ECO:0000256" key="12">
    <source>
        <dbReference type="ARBA" id="ARBA00023136"/>
    </source>
</evidence>
<dbReference type="GO" id="GO:0006120">
    <property type="term" value="P:mitochondrial electron transport, NADH to ubiquinone"/>
    <property type="evidence" value="ECO:0007669"/>
    <property type="project" value="TreeGrafter"/>
</dbReference>
<keyword evidence="7" id="KW-0679">Respiratory chain</keyword>
<evidence type="ECO:0000256" key="9">
    <source>
        <dbReference type="ARBA" id="ARBA00022982"/>
    </source>
</evidence>